<sequence>MSRRLRLGAIGQISRGVSDIDRAVEWYGETLGLPHLYTFGDLAFFDCAGTRLFLTASDEGRRGTGESVIYFQVDDIQAAYAELRDRGVEFSAEPHMIHRHANGVEEWLAFFPDPDGNLLALIAQTE</sequence>
<name>A0A6L5GCH2_9ACTN</name>
<dbReference type="SUPFAM" id="SSF54593">
    <property type="entry name" value="Glyoxalase/Bleomycin resistance protein/Dihydroxybiphenyl dioxygenase"/>
    <property type="match status" value="1"/>
</dbReference>
<protein>
    <recommendedName>
        <fullName evidence="1">VOC domain-containing protein</fullName>
    </recommendedName>
</protein>
<feature type="domain" description="VOC" evidence="1">
    <location>
        <begin position="9"/>
        <end position="124"/>
    </location>
</feature>
<gene>
    <name evidence="2" type="ORF">GFD30_17625</name>
</gene>
<dbReference type="Gene3D" id="3.10.180.10">
    <property type="entry name" value="2,3-Dihydroxybiphenyl 1,2-Dioxygenase, domain 1"/>
    <property type="match status" value="1"/>
</dbReference>
<dbReference type="RefSeq" id="WP_153026512.1">
    <property type="nucleotide sequence ID" value="NZ_WIAO01000023.1"/>
</dbReference>
<dbReference type="InterPro" id="IPR037523">
    <property type="entry name" value="VOC_core"/>
</dbReference>
<keyword evidence="3" id="KW-1185">Reference proteome</keyword>
<dbReference type="InterPro" id="IPR029068">
    <property type="entry name" value="Glyas_Bleomycin-R_OHBP_Dase"/>
</dbReference>
<evidence type="ECO:0000313" key="2">
    <source>
        <dbReference type="EMBL" id="MQM27377.1"/>
    </source>
</evidence>
<accession>A0A6L5GCH2</accession>
<evidence type="ECO:0000313" key="3">
    <source>
        <dbReference type="Proteomes" id="UP000477750"/>
    </source>
</evidence>
<dbReference type="AlphaFoldDB" id="A0A6L5GCH2"/>
<comment type="caution">
    <text evidence="2">The sequence shown here is derived from an EMBL/GenBank/DDBJ whole genome shotgun (WGS) entry which is preliminary data.</text>
</comment>
<reference evidence="2 3" key="1">
    <citation type="submission" date="2019-10" db="EMBL/GenBank/DDBJ databases">
        <title>Glycomyces albidus sp. nov., a novel actinomycete isolated from rhizosphere soil of wheat (Triticum aestivum L.).</title>
        <authorList>
            <person name="Qian L."/>
        </authorList>
    </citation>
    <scope>NUCLEOTIDE SEQUENCE [LARGE SCALE GENOMIC DNA]</scope>
    <source>
        <strain evidence="2 3">NEAU-7082</strain>
    </source>
</reference>
<dbReference type="InterPro" id="IPR004360">
    <property type="entry name" value="Glyas_Fos-R_dOase_dom"/>
</dbReference>
<dbReference type="CDD" id="cd06587">
    <property type="entry name" value="VOC"/>
    <property type="match status" value="1"/>
</dbReference>
<dbReference type="PROSITE" id="PS51819">
    <property type="entry name" value="VOC"/>
    <property type="match status" value="1"/>
</dbReference>
<dbReference type="Pfam" id="PF00903">
    <property type="entry name" value="Glyoxalase"/>
    <property type="match status" value="1"/>
</dbReference>
<dbReference type="EMBL" id="WIAO01000023">
    <property type="protein sequence ID" value="MQM27377.1"/>
    <property type="molecule type" value="Genomic_DNA"/>
</dbReference>
<evidence type="ECO:0000259" key="1">
    <source>
        <dbReference type="PROSITE" id="PS51819"/>
    </source>
</evidence>
<dbReference type="Proteomes" id="UP000477750">
    <property type="component" value="Unassembled WGS sequence"/>
</dbReference>
<organism evidence="2 3">
    <name type="scientific">Glycomyces albidus</name>
    <dbReference type="NCBI Taxonomy" id="2656774"/>
    <lineage>
        <taxon>Bacteria</taxon>
        <taxon>Bacillati</taxon>
        <taxon>Actinomycetota</taxon>
        <taxon>Actinomycetes</taxon>
        <taxon>Glycomycetales</taxon>
        <taxon>Glycomycetaceae</taxon>
        <taxon>Glycomyces</taxon>
    </lineage>
</organism>
<proteinExistence type="predicted"/>